<dbReference type="Proteomes" id="UP000283474">
    <property type="component" value="Chromosome"/>
</dbReference>
<dbReference type="InterPro" id="IPR036291">
    <property type="entry name" value="NAD(P)-bd_dom_sf"/>
</dbReference>
<dbReference type="PANTHER" id="PTHR13812:SF19">
    <property type="entry name" value="KETIMINE REDUCTASE MU-CRYSTALLIN"/>
    <property type="match status" value="1"/>
</dbReference>
<evidence type="ECO:0000313" key="1">
    <source>
        <dbReference type="EMBL" id="QAA95380.1"/>
    </source>
</evidence>
<dbReference type="EMBL" id="CP022987">
    <property type="protein sequence ID" value="QAA95380.1"/>
    <property type="molecule type" value="Genomic_DNA"/>
</dbReference>
<name>A0A410GGH5_9BURK</name>
<dbReference type="GO" id="GO:0005737">
    <property type="term" value="C:cytoplasm"/>
    <property type="evidence" value="ECO:0007669"/>
    <property type="project" value="TreeGrafter"/>
</dbReference>
<dbReference type="RefSeq" id="WP_128356403.1">
    <property type="nucleotide sequence ID" value="NZ_CP022987.1"/>
</dbReference>
<dbReference type="Pfam" id="PF02423">
    <property type="entry name" value="OCD_Mu_crystall"/>
    <property type="match status" value="1"/>
</dbReference>
<reference evidence="1 2" key="1">
    <citation type="submission" date="2017-08" db="EMBL/GenBank/DDBJ databases">
        <authorList>
            <person name="Park S.-J."/>
            <person name="Kim H."/>
        </authorList>
    </citation>
    <scope>NUCLEOTIDE SEQUENCE [LARGE SCALE GENOMIC DNA]</scope>
    <source>
        <strain evidence="2">ye3</strain>
    </source>
</reference>
<gene>
    <name evidence="1" type="ORF">CKA81_17040</name>
</gene>
<keyword evidence="2" id="KW-1185">Reference proteome</keyword>
<dbReference type="InterPro" id="IPR023401">
    <property type="entry name" value="ODC_N"/>
</dbReference>
<dbReference type="InterPro" id="IPR003462">
    <property type="entry name" value="ODC_Mu_crystall"/>
</dbReference>
<dbReference type="AlphaFoldDB" id="A0A410GGH5"/>
<protein>
    <submittedName>
        <fullName evidence="1">Ornithine cyclodeaminase</fullName>
    </submittedName>
</protein>
<dbReference type="Gene3D" id="3.30.1780.10">
    <property type="entry name" value="ornithine cyclodeaminase, domain 1"/>
    <property type="match status" value="1"/>
</dbReference>
<evidence type="ECO:0000313" key="2">
    <source>
        <dbReference type="Proteomes" id="UP000283474"/>
    </source>
</evidence>
<accession>A0A410GGH5</accession>
<dbReference type="SUPFAM" id="SSF51735">
    <property type="entry name" value="NAD(P)-binding Rossmann-fold domains"/>
    <property type="match status" value="1"/>
</dbReference>
<dbReference type="PIRSF" id="PIRSF001439">
    <property type="entry name" value="CryM"/>
    <property type="match status" value="1"/>
</dbReference>
<organism evidence="1 2">
    <name type="scientific">Pollutimonas thiosulfatoxidans</name>
    <dbReference type="NCBI Taxonomy" id="2028345"/>
    <lineage>
        <taxon>Bacteria</taxon>
        <taxon>Pseudomonadati</taxon>
        <taxon>Pseudomonadota</taxon>
        <taxon>Betaproteobacteria</taxon>
        <taxon>Burkholderiales</taxon>
        <taxon>Alcaligenaceae</taxon>
        <taxon>Pollutimonas</taxon>
    </lineage>
</organism>
<sequence length="329" mass="35020">MQSSAIWLSEDNVASLVSLNDTVSELEKGMRALGEGKGVNIPKALGTLAPAGSMHSLGSALFEAGVCGYKNWINTPAGAKAVFILFEANEGKLLAMMEANVLGQLRTSAMTGLGTKWLSPAAADDMAVIGSGRQALAQIAAVNIVRPLKTIRIWSPTAEKRRQFCEQVRAAFPAQVIEASTLEEALDGAQIVTTVTRAAEPFLKADMLGKGIHLNAVGAILPANAEFYQDVFSRVGMIAVDDVTNTRKASREFIDYFENGEGDWAQVRPLGDIIANNERPPENSDITLFKSMGMGISDLSVAALAYQRAVQAGVGMDIPLVPGAAIRWN</sequence>
<dbReference type="Gene3D" id="3.40.50.720">
    <property type="entry name" value="NAD(P)-binding Rossmann-like Domain"/>
    <property type="match status" value="1"/>
</dbReference>
<dbReference type="OrthoDB" id="5293744at2"/>
<proteinExistence type="predicted"/>
<dbReference type="KEGG" id="pus:CKA81_17040"/>
<dbReference type="PANTHER" id="PTHR13812">
    <property type="entry name" value="KETIMINE REDUCTASE MU-CRYSTALLIN"/>
    <property type="match status" value="1"/>
</dbReference>